<dbReference type="EMBL" id="JAOPGA020001032">
    <property type="protein sequence ID" value="KAL0484287.1"/>
    <property type="molecule type" value="Genomic_DNA"/>
</dbReference>
<comment type="caution">
    <text evidence="1">The sequence shown here is derived from an EMBL/GenBank/DDBJ whole genome shotgun (WGS) entry which is preliminary data.</text>
</comment>
<sequence>MDNFANNVFQGAENGAVYGAVGTGINTVMHGYNGGLGGNMVRGAEYGAMNSGLNQVENHVLGQPHGIVDGGIRNGINWGVEQKVMGGNGNFVDNMERGVALGAMQHVLPHPHGHGVVGQVENQVMWNLENKAFNAAKNAFHHH</sequence>
<proteinExistence type="predicted"/>
<dbReference type="AlphaFoldDB" id="A0AAW2Z4W5"/>
<gene>
    <name evidence="1" type="ORF">AKO1_004840</name>
</gene>
<accession>A0AAW2Z4W5</accession>
<keyword evidence="2" id="KW-1185">Reference proteome</keyword>
<evidence type="ECO:0000313" key="2">
    <source>
        <dbReference type="Proteomes" id="UP001431209"/>
    </source>
</evidence>
<name>A0AAW2Z4W5_9EUKA</name>
<reference evidence="1 2" key="1">
    <citation type="submission" date="2024-03" db="EMBL/GenBank/DDBJ databases">
        <title>The Acrasis kona genome and developmental transcriptomes reveal deep origins of eukaryotic multicellular pathways.</title>
        <authorList>
            <person name="Sheikh S."/>
            <person name="Fu C.-J."/>
            <person name="Brown M.W."/>
            <person name="Baldauf S.L."/>
        </authorList>
    </citation>
    <scope>NUCLEOTIDE SEQUENCE [LARGE SCALE GENOMIC DNA]</scope>
    <source>
        <strain evidence="1 2">ATCC MYA-3509</strain>
    </source>
</reference>
<dbReference type="Proteomes" id="UP001431209">
    <property type="component" value="Unassembled WGS sequence"/>
</dbReference>
<organism evidence="1 2">
    <name type="scientific">Acrasis kona</name>
    <dbReference type="NCBI Taxonomy" id="1008807"/>
    <lineage>
        <taxon>Eukaryota</taxon>
        <taxon>Discoba</taxon>
        <taxon>Heterolobosea</taxon>
        <taxon>Tetramitia</taxon>
        <taxon>Eutetramitia</taxon>
        <taxon>Acrasidae</taxon>
        <taxon>Acrasis</taxon>
    </lineage>
</organism>
<protein>
    <submittedName>
        <fullName evidence="1">Fignl1</fullName>
    </submittedName>
</protein>
<evidence type="ECO:0000313" key="1">
    <source>
        <dbReference type="EMBL" id="KAL0484287.1"/>
    </source>
</evidence>